<dbReference type="AlphaFoldDB" id="A0A6J4N878"/>
<protein>
    <submittedName>
        <fullName evidence="2">Uncharacterized protein</fullName>
    </submittedName>
</protein>
<feature type="region of interest" description="Disordered" evidence="1">
    <location>
        <begin position="13"/>
        <end position="44"/>
    </location>
</feature>
<proteinExistence type="predicted"/>
<dbReference type="EMBL" id="CADCTV010001094">
    <property type="protein sequence ID" value="CAA9378754.1"/>
    <property type="molecule type" value="Genomic_DNA"/>
</dbReference>
<evidence type="ECO:0000256" key="1">
    <source>
        <dbReference type="SAM" id="MobiDB-lite"/>
    </source>
</evidence>
<organism evidence="2">
    <name type="scientific">uncultured Gemmatimonadota bacterium</name>
    <dbReference type="NCBI Taxonomy" id="203437"/>
    <lineage>
        <taxon>Bacteria</taxon>
        <taxon>Pseudomonadati</taxon>
        <taxon>Gemmatimonadota</taxon>
        <taxon>environmental samples</taxon>
    </lineage>
</organism>
<feature type="non-terminal residue" evidence="2">
    <location>
        <position position="1"/>
    </location>
</feature>
<sequence>WLPCRWIPSIERSSRCPTPCPQTARSRIFPSPPPWRRSALGAVP</sequence>
<accession>A0A6J4N878</accession>
<feature type="non-terminal residue" evidence="2">
    <location>
        <position position="44"/>
    </location>
</feature>
<name>A0A6J4N878_9BACT</name>
<reference evidence="2" key="1">
    <citation type="submission" date="2020-02" db="EMBL/GenBank/DDBJ databases">
        <authorList>
            <person name="Meier V. D."/>
        </authorList>
    </citation>
    <scope>NUCLEOTIDE SEQUENCE</scope>
    <source>
        <strain evidence="2">AVDCRST_MAG89</strain>
    </source>
</reference>
<evidence type="ECO:0000313" key="2">
    <source>
        <dbReference type="EMBL" id="CAA9378754.1"/>
    </source>
</evidence>
<gene>
    <name evidence="2" type="ORF">AVDCRST_MAG89-5213</name>
</gene>